<reference evidence="1 2" key="1">
    <citation type="submission" date="2022-05" db="EMBL/GenBank/DDBJ databases">
        <title>Genome Sequencing of Bee-Associated Microbes.</title>
        <authorList>
            <person name="Dunlap C."/>
        </authorList>
    </citation>
    <scope>NUCLEOTIDE SEQUENCE [LARGE SCALE GENOMIC DNA]</scope>
    <source>
        <strain evidence="1 2">NRRL B-04010</strain>
    </source>
</reference>
<gene>
    <name evidence="1" type="ORF">M5X12_26860</name>
</gene>
<evidence type="ECO:0000313" key="1">
    <source>
        <dbReference type="EMBL" id="MCY9764131.1"/>
    </source>
</evidence>
<comment type="caution">
    <text evidence="1">The sequence shown here is derived from an EMBL/GenBank/DDBJ whole genome shotgun (WGS) entry which is preliminary data.</text>
</comment>
<dbReference type="Proteomes" id="UP001527181">
    <property type="component" value="Unassembled WGS sequence"/>
</dbReference>
<evidence type="ECO:0000313" key="2">
    <source>
        <dbReference type="Proteomes" id="UP001527181"/>
    </source>
</evidence>
<accession>A0ABT4H567</accession>
<dbReference type="RefSeq" id="WP_268600500.1">
    <property type="nucleotide sequence ID" value="NZ_JAMDNP010000074.1"/>
</dbReference>
<name>A0ABT4H567_PAEAL</name>
<protein>
    <submittedName>
        <fullName evidence="1">Uncharacterized protein</fullName>
    </submittedName>
</protein>
<dbReference type="EMBL" id="JAMDNP010000074">
    <property type="protein sequence ID" value="MCY9764131.1"/>
    <property type="molecule type" value="Genomic_DNA"/>
</dbReference>
<keyword evidence="2" id="KW-1185">Reference proteome</keyword>
<organism evidence="1 2">
    <name type="scientific">Paenibacillus alvei</name>
    <name type="common">Bacillus alvei</name>
    <dbReference type="NCBI Taxonomy" id="44250"/>
    <lineage>
        <taxon>Bacteria</taxon>
        <taxon>Bacillati</taxon>
        <taxon>Bacillota</taxon>
        <taxon>Bacilli</taxon>
        <taxon>Bacillales</taxon>
        <taxon>Paenibacillaceae</taxon>
        <taxon>Paenibacillus</taxon>
    </lineage>
</organism>
<sequence length="82" mass="9497">MANNPYVTKNKANEDEAENHIKIPVPNDLRQWIIHRLTVLCETLRNGAAAGNPAFQKMVDEGHVAHYENEIRFVTIHFEDWN</sequence>
<proteinExistence type="predicted"/>